<dbReference type="GO" id="GO:0051010">
    <property type="term" value="F:microtubule plus-end binding"/>
    <property type="evidence" value="ECO:0007669"/>
    <property type="project" value="InterPro"/>
</dbReference>
<dbReference type="FunFam" id="1.25.10.10:FF:000050">
    <property type="entry name" value="Cytoskeleton-associated protein 5 isoform X1"/>
    <property type="match status" value="1"/>
</dbReference>
<dbReference type="Pfam" id="PF21041">
    <property type="entry name" value="XMAP215_CLASP_TOG"/>
    <property type="match status" value="2"/>
</dbReference>
<keyword evidence="4" id="KW-0158">Chromosome</keyword>
<gene>
    <name evidence="16" type="primary">ORF99023</name>
</gene>
<keyword evidence="5" id="KW-0963">Cytoplasm</keyword>
<dbReference type="InterPro" id="IPR048491">
    <property type="entry name" value="XMAP215_CLASP_TOG"/>
</dbReference>
<dbReference type="GO" id="GO:0000776">
    <property type="term" value="C:kinetochore"/>
    <property type="evidence" value="ECO:0007669"/>
    <property type="project" value="UniProtKB-KW"/>
</dbReference>
<feature type="domain" description="TOG" evidence="15">
    <location>
        <begin position="291"/>
        <end position="523"/>
    </location>
</feature>
<keyword evidence="7" id="KW-0677">Repeat</keyword>
<accession>A0A0B7A8A2</accession>
<feature type="region of interest" description="Disordered" evidence="14">
    <location>
        <begin position="785"/>
        <end position="875"/>
    </location>
</feature>
<feature type="compositionally biased region" description="Basic and acidic residues" evidence="14">
    <location>
        <begin position="832"/>
        <end position="844"/>
    </location>
</feature>
<dbReference type="GO" id="GO:0046785">
    <property type="term" value="P:microtubule polymerization"/>
    <property type="evidence" value="ECO:0007669"/>
    <property type="project" value="InterPro"/>
</dbReference>
<dbReference type="AlphaFoldDB" id="A0A0B7A8A2"/>
<evidence type="ECO:0000256" key="12">
    <source>
        <dbReference type="ARBA" id="ARBA00023328"/>
    </source>
</evidence>
<evidence type="ECO:0000256" key="4">
    <source>
        <dbReference type="ARBA" id="ARBA00022454"/>
    </source>
</evidence>
<proteinExistence type="inferred from homology"/>
<evidence type="ECO:0000313" key="16">
    <source>
        <dbReference type="EMBL" id="CEK76215.1"/>
    </source>
</evidence>
<comment type="similarity">
    <text evidence="13">Belongs to the TOG/XMAP215 family.</text>
</comment>
<keyword evidence="12" id="KW-0137">Centromere</keyword>
<keyword evidence="6" id="KW-0132">Cell division</keyword>
<feature type="domain" description="TOG" evidence="15">
    <location>
        <begin position="560"/>
        <end position="792"/>
    </location>
</feature>
<evidence type="ECO:0000259" key="15">
    <source>
        <dbReference type="SMART" id="SM01349"/>
    </source>
</evidence>
<sequence>AKKWQDRKEVLDAVLKLSEATKMENGDYSQLVRALVKVISKDTNVMLVTEAAKIISGLAKALRMKFQPYAHMCVTAILEKFKEKKPNVVAALREAIDASYQSINLELIMEDVIAALDNKNPSIKAETTLFLARCFSRCTPATLPKKILKTYVTALLKSANEPDPTVREGSFEALGVAMKVVTEKHIAPFLTDVDNIKMLKIQEWSQKAVLVNMKGEPRTKGGPAESGAPPPGKTAVAKKADEEPKPVKKPAGVKPGGPSAAASKAKGKAKGPAKKSQTIKKAGGEEKMEPALSDEAVEEKAQTFLPGDTLTNILSANWKERLSAMENFVKVVSSTSKDDIPCQVCIRVLNKKPGLKDTNFQVLKLKLELVSHLTRNSKFSKRSAEGCLPDIVDKLGDVKNGGVAKECLTGMAEVLGLDYVGLEVLSMAFEQKNPKNQLEALTWLTTSIQEFGLKLNVKALIATINKALAASNPGIRLAAISLLGVMYMYIGEPLKVFFDKEKPALRQQIDDEFLKMKDVKPPAPIRKVVGDVADEGDADEDNEEAGDGEENGDGEFSVQDLVPRTDISEKITEDLLTELADKNWKVRGEGLQKVINILSDAKFVMPQLGQLPEALKTRLGESNKNLQMTTITICATLATALGSHCKGHFKVIGPGLLMCLADSKPALREKVISCLNAWVEHCTLLPLVESEALFDALKSENPFLRAELLGWLSQLLPTHKQLPVELRNIVSSVLVCLEDRNPEVRKNAADALVPLMIHTGYDAFVKALGKCKPATKDQIQPLLEKAKGELPAKPAKIQKAAPAANNKKVVPKSAPQAAVPSRFDEPEDDEPQPERSVAKSDSKSKVVKGKGKSAPPPPPAKKKDDEDVGPTMNMTVTKDQRVKEEKAMKVLKWNFIELRGEFVEQLKGQMEKNFNRVVMADLFHSDFKSHIRAIEQLIKCLETQERETLNNLDLLLKWFTIRFFDTNPSMLNKALDYIQHLFSLLTSLDYHLSDLEAGSFIPYLLMKSGDPKDNVRRDVRNIMKQMCKIYPSSKMFSYIIDGLKCKVSKQRTELLEELGCLIDNYGLNVCQPSPAHALKIIA</sequence>
<name>A0A0B7A8A2_9EUPU</name>
<keyword evidence="9" id="KW-0995">Kinetochore</keyword>
<dbReference type="Gene3D" id="1.25.10.10">
    <property type="entry name" value="Leucine-rich Repeat Variant"/>
    <property type="match status" value="4"/>
</dbReference>
<dbReference type="EMBL" id="HACG01029350">
    <property type="protein sequence ID" value="CEK76215.1"/>
    <property type="molecule type" value="Transcribed_RNA"/>
</dbReference>
<comment type="subcellular location">
    <subcellularLocation>
        <location evidence="2">Chromosome</location>
        <location evidence="2">Centromere</location>
        <location evidence="2">Kinetochore</location>
    </subcellularLocation>
    <subcellularLocation>
        <location evidence="1">Cytoplasm</location>
        <location evidence="1">Cytoskeleton</location>
        <location evidence="1">Microtubule organizing center</location>
        <location evidence="1">Centrosome</location>
    </subcellularLocation>
    <subcellularLocation>
        <location evidence="3">Cytoplasm</location>
        <location evidence="3">Cytoskeleton</location>
        <location evidence="3">Spindle pole</location>
    </subcellularLocation>
</comment>
<dbReference type="PANTHER" id="PTHR12609">
    <property type="entry name" value="MICROTUBULE ASSOCIATED PROTEIN XMAP215"/>
    <property type="match status" value="1"/>
</dbReference>
<evidence type="ECO:0000256" key="1">
    <source>
        <dbReference type="ARBA" id="ARBA00004300"/>
    </source>
</evidence>
<dbReference type="FunFam" id="1.25.10.10:FF:000019">
    <property type="entry name" value="Cytoskeleton-associated protein 5"/>
    <property type="match status" value="1"/>
</dbReference>
<dbReference type="SUPFAM" id="SSF48371">
    <property type="entry name" value="ARM repeat"/>
    <property type="match status" value="2"/>
</dbReference>
<feature type="region of interest" description="Disordered" evidence="14">
    <location>
        <begin position="215"/>
        <end position="294"/>
    </location>
</feature>
<dbReference type="InterPro" id="IPR034085">
    <property type="entry name" value="TOG"/>
</dbReference>
<dbReference type="SMART" id="SM01349">
    <property type="entry name" value="TOG"/>
    <property type="match status" value="4"/>
</dbReference>
<dbReference type="GO" id="GO:0000922">
    <property type="term" value="C:spindle pole"/>
    <property type="evidence" value="ECO:0007669"/>
    <property type="project" value="UniProtKB-SubCell"/>
</dbReference>
<evidence type="ECO:0000256" key="8">
    <source>
        <dbReference type="ARBA" id="ARBA00022776"/>
    </source>
</evidence>
<evidence type="ECO:0000256" key="14">
    <source>
        <dbReference type="SAM" id="MobiDB-lite"/>
    </source>
</evidence>
<dbReference type="GO" id="GO:0007051">
    <property type="term" value="P:spindle organization"/>
    <property type="evidence" value="ECO:0007669"/>
    <property type="project" value="InterPro"/>
</dbReference>
<dbReference type="InterPro" id="IPR016024">
    <property type="entry name" value="ARM-type_fold"/>
</dbReference>
<dbReference type="FunFam" id="1.25.10.10:FF:000052">
    <property type="entry name" value="Cytoskeleton associated protein 5"/>
    <property type="match status" value="1"/>
</dbReference>
<feature type="non-terminal residue" evidence="16">
    <location>
        <position position="1"/>
    </location>
</feature>
<evidence type="ECO:0000256" key="9">
    <source>
        <dbReference type="ARBA" id="ARBA00022838"/>
    </source>
</evidence>
<dbReference type="InterPro" id="IPR045110">
    <property type="entry name" value="XMAP215"/>
</dbReference>
<evidence type="ECO:0000256" key="7">
    <source>
        <dbReference type="ARBA" id="ARBA00022737"/>
    </source>
</evidence>
<feature type="domain" description="TOG" evidence="15">
    <location>
        <begin position="2"/>
        <end position="215"/>
    </location>
</feature>
<dbReference type="FunFam" id="1.25.10.10:FF:000068">
    <property type="entry name" value="cytoskeleton-associated protein 5 isoform X1"/>
    <property type="match status" value="1"/>
</dbReference>
<keyword evidence="11" id="KW-0131">Cell cycle</keyword>
<feature type="compositionally biased region" description="Acidic residues" evidence="14">
    <location>
        <begin position="532"/>
        <end position="553"/>
    </location>
</feature>
<evidence type="ECO:0000256" key="3">
    <source>
        <dbReference type="ARBA" id="ARBA00004647"/>
    </source>
</evidence>
<evidence type="ECO:0000256" key="2">
    <source>
        <dbReference type="ARBA" id="ARBA00004629"/>
    </source>
</evidence>
<evidence type="ECO:0000256" key="6">
    <source>
        <dbReference type="ARBA" id="ARBA00022618"/>
    </source>
</evidence>
<evidence type="ECO:0000256" key="5">
    <source>
        <dbReference type="ARBA" id="ARBA00022490"/>
    </source>
</evidence>
<dbReference type="GO" id="GO:0005813">
    <property type="term" value="C:centrosome"/>
    <property type="evidence" value="ECO:0007669"/>
    <property type="project" value="UniProtKB-SubCell"/>
</dbReference>
<feature type="compositionally biased region" description="Low complexity" evidence="14">
    <location>
        <begin position="791"/>
        <end position="812"/>
    </location>
</feature>
<reference evidence="16" key="1">
    <citation type="submission" date="2014-12" db="EMBL/GenBank/DDBJ databases">
        <title>Insight into the proteome of Arion vulgaris.</title>
        <authorList>
            <person name="Aradska J."/>
            <person name="Bulat T."/>
            <person name="Smidak R."/>
            <person name="Sarate P."/>
            <person name="Gangsoo J."/>
            <person name="Sialana F."/>
            <person name="Bilban M."/>
            <person name="Lubec G."/>
        </authorList>
    </citation>
    <scope>NUCLEOTIDE SEQUENCE</scope>
    <source>
        <tissue evidence="16">Skin</tissue>
    </source>
</reference>
<dbReference type="GO" id="GO:0061863">
    <property type="term" value="F:microtubule plus end polymerase"/>
    <property type="evidence" value="ECO:0007669"/>
    <property type="project" value="InterPro"/>
</dbReference>
<organism evidence="16">
    <name type="scientific">Arion vulgaris</name>
    <dbReference type="NCBI Taxonomy" id="1028688"/>
    <lineage>
        <taxon>Eukaryota</taxon>
        <taxon>Metazoa</taxon>
        <taxon>Spiralia</taxon>
        <taxon>Lophotrochozoa</taxon>
        <taxon>Mollusca</taxon>
        <taxon>Gastropoda</taxon>
        <taxon>Heterobranchia</taxon>
        <taxon>Euthyneura</taxon>
        <taxon>Panpulmonata</taxon>
        <taxon>Eupulmonata</taxon>
        <taxon>Stylommatophora</taxon>
        <taxon>Helicina</taxon>
        <taxon>Arionoidea</taxon>
        <taxon>Arionidae</taxon>
        <taxon>Arion</taxon>
    </lineage>
</organism>
<protein>
    <recommendedName>
        <fullName evidence="15">TOG domain-containing protein</fullName>
    </recommendedName>
</protein>
<feature type="compositionally biased region" description="Low complexity" evidence="14">
    <location>
        <begin position="249"/>
        <end position="264"/>
    </location>
</feature>
<feature type="region of interest" description="Disordered" evidence="14">
    <location>
        <begin position="526"/>
        <end position="559"/>
    </location>
</feature>
<keyword evidence="8" id="KW-0498">Mitosis</keyword>
<evidence type="ECO:0000256" key="11">
    <source>
        <dbReference type="ARBA" id="ARBA00023306"/>
    </source>
</evidence>
<keyword evidence="10" id="KW-0206">Cytoskeleton</keyword>
<evidence type="ECO:0000256" key="13">
    <source>
        <dbReference type="ARBA" id="ARBA00025722"/>
    </source>
</evidence>
<dbReference type="GO" id="GO:0030951">
    <property type="term" value="P:establishment or maintenance of microtubule cytoskeleton polarity"/>
    <property type="evidence" value="ECO:0007669"/>
    <property type="project" value="InterPro"/>
</dbReference>
<feature type="domain" description="TOG" evidence="15">
    <location>
        <begin position="894"/>
        <end position="1082"/>
    </location>
</feature>
<evidence type="ECO:0000256" key="10">
    <source>
        <dbReference type="ARBA" id="ARBA00023212"/>
    </source>
</evidence>
<dbReference type="GO" id="GO:0051301">
    <property type="term" value="P:cell division"/>
    <property type="evidence" value="ECO:0007669"/>
    <property type="project" value="UniProtKB-KW"/>
</dbReference>
<feature type="non-terminal residue" evidence="16">
    <location>
        <position position="1082"/>
    </location>
</feature>
<dbReference type="InterPro" id="IPR011989">
    <property type="entry name" value="ARM-like"/>
</dbReference>